<feature type="region of interest" description="Disordered" evidence="2">
    <location>
        <begin position="272"/>
        <end position="318"/>
    </location>
</feature>
<keyword evidence="4" id="KW-1185">Reference proteome</keyword>
<feature type="compositionally biased region" description="Polar residues" evidence="2">
    <location>
        <begin position="294"/>
        <end position="305"/>
    </location>
</feature>
<feature type="coiled-coil region" evidence="1">
    <location>
        <begin position="1124"/>
        <end position="1175"/>
    </location>
</feature>
<feature type="compositionally biased region" description="Basic and acidic residues" evidence="2">
    <location>
        <begin position="309"/>
        <end position="318"/>
    </location>
</feature>
<feature type="region of interest" description="Disordered" evidence="2">
    <location>
        <begin position="71"/>
        <end position="117"/>
    </location>
</feature>
<proteinExistence type="predicted"/>
<evidence type="ECO:0000313" key="3">
    <source>
        <dbReference type="EMBL" id="KAF5376614.1"/>
    </source>
</evidence>
<evidence type="ECO:0000256" key="1">
    <source>
        <dbReference type="SAM" id="Coils"/>
    </source>
</evidence>
<dbReference type="Proteomes" id="UP000518752">
    <property type="component" value="Unassembled WGS sequence"/>
</dbReference>
<keyword evidence="1" id="KW-0175">Coiled coil</keyword>
<comment type="caution">
    <text evidence="3">The sequence shown here is derived from an EMBL/GenBank/DDBJ whole genome shotgun (WGS) entry which is preliminary data.</text>
</comment>
<dbReference type="PANTHER" id="PTHR33096">
    <property type="entry name" value="CXC2 DOMAIN-CONTAINING PROTEIN"/>
    <property type="match status" value="1"/>
</dbReference>
<sequence>MYAPNDMSEGGEEYQSDSFSDPGNYHSQELDGLEDYNFSNESLHHTMDDELEDQMLVDDAQKKEYFNNKMTTGVDSNLGEETTKGFLDDYEVDEDLDDKTAENSSDNYGAEEDLDEKMVAEEGMNDYGAEEDLDEKMVAEEGLDNDGAEEDLDENMIAEEGLDEYQVNEDLDEIIAEGSSVHELGMDEGLPNRIVAGVEEGLEEHTTVGEDLGQMIGSDEDLAGEKEKELSDHFSLEEAEELNAKLGGDEVVEEEWTDLKRISLRGKKPAGLQFQDEGVDGRMGEASGLDESESSSYPGSDQVDSSEAEEGRNITRNEETVDVGQFYNDYYLKMLDSEQPWEKENFDLRQDMLQKSDVDSIKAFRFKISNNITRQAFEQMRYLFRDDVNIESEWKIIQRMHNLSQIEPVWIDMCISSCIAYTKDFESLTSCPICGHTRLDNHNIPYRRFCYIPLIPRLKAFFQNKSMIKLLLYRFNYKYDPLALSDVFDGDGYRWLLNRQVKVDGQTLPYKYFEGKYDIALAFWQDSHQIFRRKSNGPAATPLLVKNLNLPPEIRTHLEYLIPLGIIPGRPKDFASFIHPFQEELVQLAYGVSAFNAAIQQTFYLRAYNIQNEMDIRAADKVVCNTSVNSFSPCRVCLIKGMRDPHAKGGYYCPLAHIYFDDDGDQLFSGDGQPVVKEWNPNELPYRSHESFYEIGKQLAQAETKKERKILRFQSGLNNYPVFNRVESQHHGRSTPYEIMHLLGLNIIPHLVEMWMGIYKPLKGVRGDYEIPHHIWREIAQETEDAVKDIPAEFIRKLGNIVQNRSSFTAEGWFFWYIYLMPILLKDRFQDSKYYDHACALKDIIVASIQFTINRADVEVLRSNIINWIQAFELLRSDPSANLTNRLLYAAYFTQIVYRFNAADQLALPGLGKNLDLEDDNDILSRFEDKVEGYPLSILRAPHNSQYIPTSDEYSRIVRYFKEVLETNEALVRKNLPISAIAESWGKVRIGSRGDSIRAATILGKRGSERNNSFVRCSDGEGCEQFWHSISKLIAYLRYHSHIHTIDMQVQHADYKNSQNLAAWIVRKWRQAESKRLEARDIIAKSGYYRDFLSAQWTEQVNAQTRPLPRKVAVEQALCLRKACDTLRQRISGLENTVTDISAEMYRVVEAESELEQLRPKLQQIELELTQQEQALGVEGRSSYHHLVSSPYIQLRMNARALMMRLREKLRARKFELDWVERSFRRQQYNERKIMDHTADSIKRQDPGIQALANGYNTLSNKMAALIQSKRAPCNAVAPPPIVMKTLFSLDVDDAIWQDIGLDDLSEMDQLPVWSSNEVV</sequence>
<evidence type="ECO:0000313" key="4">
    <source>
        <dbReference type="Proteomes" id="UP000518752"/>
    </source>
</evidence>
<protein>
    <recommendedName>
        <fullName evidence="5">Transposase family Tnp2 protein</fullName>
    </recommendedName>
</protein>
<name>A0A8H5M0Z3_9AGAR</name>
<feature type="compositionally biased region" description="Basic and acidic residues" evidence="2">
    <location>
        <begin position="224"/>
        <end position="236"/>
    </location>
</feature>
<evidence type="ECO:0000256" key="2">
    <source>
        <dbReference type="SAM" id="MobiDB-lite"/>
    </source>
</evidence>
<gene>
    <name evidence="3" type="ORF">D9757_009581</name>
</gene>
<evidence type="ECO:0008006" key="5">
    <source>
        <dbReference type="Google" id="ProtNLM"/>
    </source>
</evidence>
<feature type="region of interest" description="Disordered" evidence="2">
    <location>
        <begin position="1"/>
        <end position="56"/>
    </location>
</feature>
<dbReference type="PANTHER" id="PTHR33096:SF1">
    <property type="entry name" value="CXC1-LIKE CYSTEINE CLUSTER ASSOCIATED WITH KDZ TRANSPOSASES DOMAIN-CONTAINING PROTEIN"/>
    <property type="match status" value="1"/>
</dbReference>
<dbReference type="OrthoDB" id="3364670at2759"/>
<dbReference type="EMBL" id="JAACJN010000089">
    <property type="protein sequence ID" value="KAF5376614.1"/>
    <property type="molecule type" value="Genomic_DNA"/>
</dbReference>
<feature type="compositionally biased region" description="Polar residues" evidence="2">
    <location>
        <begin position="16"/>
        <end position="27"/>
    </location>
</feature>
<feature type="region of interest" description="Disordered" evidence="2">
    <location>
        <begin position="224"/>
        <end position="246"/>
    </location>
</feature>
<feature type="compositionally biased region" description="Acidic residues" evidence="2">
    <location>
        <begin position="88"/>
        <end position="97"/>
    </location>
</feature>
<accession>A0A8H5M0Z3</accession>
<reference evidence="3 4" key="1">
    <citation type="journal article" date="2020" name="ISME J.">
        <title>Uncovering the hidden diversity of litter-decomposition mechanisms in mushroom-forming fungi.</title>
        <authorList>
            <person name="Floudas D."/>
            <person name="Bentzer J."/>
            <person name="Ahren D."/>
            <person name="Johansson T."/>
            <person name="Persson P."/>
            <person name="Tunlid A."/>
        </authorList>
    </citation>
    <scope>NUCLEOTIDE SEQUENCE [LARGE SCALE GENOMIC DNA]</scope>
    <source>
        <strain evidence="3 4">CBS 406.79</strain>
    </source>
</reference>
<organism evidence="3 4">
    <name type="scientific">Collybiopsis confluens</name>
    <dbReference type="NCBI Taxonomy" id="2823264"/>
    <lineage>
        <taxon>Eukaryota</taxon>
        <taxon>Fungi</taxon>
        <taxon>Dikarya</taxon>
        <taxon>Basidiomycota</taxon>
        <taxon>Agaricomycotina</taxon>
        <taxon>Agaricomycetes</taxon>
        <taxon>Agaricomycetidae</taxon>
        <taxon>Agaricales</taxon>
        <taxon>Marasmiineae</taxon>
        <taxon>Omphalotaceae</taxon>
        <taxon>Collybiopsis</taxon>
    </lineage>
</organism>